<feature type="compositionally biased region" description="Low complexity" evidence="1">
    <location>
        <begin position="1462"/>
        <end position="1471"/>
    </location>
</feature>
<evidence type="ECO:0000313" key="2">
    <source>
        <dbReference type="Proteomes" id="UP000038045"/>
    </source>
</evidence>
<feature type="region of interest" description="Disordered" evidence="1">
    <location>
        <begin position="574"/>
        <end position="629"/>
    </location>
</feature>
<dbReference type="WBParaSite" id="PTRK_0000155400.1">
    <property type="protein sequence ID" value="PTRK_0000155400.1"/>
    <property type="gene ID" value="PTRK_0000155400"/>
</dbReference>
<feature type="compositionally biased region" description="Basic residues" evidence="1">
    <location>
        <begin position="144"/>
        <end position="158"/>
    </location>
</feature>
<feature type="compositionally biased region" description="Low complexity" evidence="1">
    <location>
        <begin position="313"/>
        <end position="325"/>
    </location>
</feature>
<feature type="compositionally biased region" description="Low complexity" evidence="1">
    <location>
        <begin position="76"/>
        <end position="91"/>
    </location>
</feature>
<feature type="compositionally biased region" description="Basic and acidic residues" evidence="1">
    <location>
        <begin position="530"/>
        <end position="542"/>
    </location>
</feature>
<feature type="compositionally biased region" description="Low complexity" evidence="1">
    <location>
        <begin position="184"/>
        <end position="193"/>
    </location>
</feature>
<feature type="compositionally biased region" description="Basic and acidic residues" evidence="1">
    <location>
        <begin position="664"/>
        <end position="676"/>
    </location>
</feature>
<feature type="compositionally biased region" description="Polar residues" evidence="1">
    <location>
        <begin position="381"/>
        <end position="391"/>
    </location>
</feature>
<sequence length="1589" mass="169853">MIDPIRSELGLGDTQPLQHGGLAGRRRGHAVRGRAGRLGDGHGHPHALGRTDRLAPGLRRRGPAGRSPRRRHAADRAGGAAPSGRRQGSAAERPVGPGDEAQGRFRRGGHRLLHHRHRSLWRHAVGARPLRPRPWHEPGPTRPGLRRHHRPVRHHRPGGGRPSVRPPSQARPRRRPGAGGPSGGRDPVPVDDGGLSGRRHDRRSDPGRGRHGHGLDHRRAAGRHAADPDARHHARANDRHLSAGGQHGRHGAGPAAHRLRQRAPVRRPDQPGQGPGLGDGPVADDRDLPAAARPQGHHRRRTGQRPRRGGGDSPPATAASPARRTGVAPRACNAGPDRRPARGNSAESDGPDHAAAPGWPSATSTSSPPYAVGAGRLAESARTSPQDTTGWRPTRTGPATRRLRSACDPQAPAGDDIHPARDDHEALAVGQEQIAVLVQPPDIAQGRPAARVIGGRRLVRVVVVFERVLALEIDVADLARRQLIPFIVADMDHAEIGLAHRAGLLQPLVRVDDGHAVALGPGVVFDQDRPPPVDHRLLDRHGTRGRGVDGQLQRRDVVFRAHLIRQFQDADEVGRHPLAVAPPCRPDAGPPSTSAGARRDTAAPGTDRRWLRPRQSGSWPPPSSSAWRRCRHPRAVPAGCPWAAPWCRRNRASRRPPLHRRCGSRGDPRPRPPRRDNRARRRPARTASGPTDPPAAPPCGADPRRRSAPWPRSLGQCSRPRPASAATTGRRSTAPTAAPPRPGRNSPAYCSGTRRRRPRASAPGTAADGPPVDVAHAPDPVGLAQDVFQDLARGVARQGRDDLDRARDLEAGEGLAAGVAQGVFAGRLAGAQHHQRLDRLAPAVVGHADHGGLGHGRMLEQGALDLSGIDVLAAGHDHVLDAVANIEIALGVQAARVAAAEPAVGVQRRPRFVLGAPIAQHGPRRANGDLARLARRQTLALRRQDGQFDARKGPPSGGQARMVRIGVVRRRQADHGARRLGQPINLHEVAADDAYGLAQQRRGDGRGAVDDLAHAREIDLVHARIVQQDLQGGGHDEQDRRLLLLDVAQQGGGIELFQDGVARAPDHGVQRPDRPADVAHRHGRQVDVVGGEDVPGRARLGVDPALGQDVAMADQHAFGPPGPAPRPAKSRRSGRCCGPARRCGRRPSAPRRTGPPPQRRRGAPVRQRSGPAPRSSGRCGRDAPPRDASASGPGCRNGAAPAPARLRSSRSGSSRSCGSLPRAARWRRSENPRRRIRLSVEAADIGFARLRPRPGRRGNDQGADVADADGLEDVLQIGQLEIDIVAGHRRRSRQDHLHGPVTQQADVAHLLDVVAKGHARLDDDVEVKLQRPGDAVIPHGTGQQDAVGAVQPGHGVGDDAPGVVGLGRDRLTEDGREFAKGVLGLEPRQPTGERPSARAEGRRDGPTDRRSLLRPVAGRHGRRGDQAGSAGRRRPDAALGPGGDADLVARHRAQQILRRGRPACGRGPADGARPDRPGRYPDRELPSRHAGEMGPGPGRSDGGQPAPDRGAGLRLWPVWSLFLARRLRRHRRGHGRLARHRRRTGSRPVAHGGVDRRHPGGDLWLHGRAGGAAAPRAHRPGSGGRQLPV</sequence>
<feature type="region of interest" description="Disordered" evidence="1">
    <location>
        <begin position="1114"/>
        <end position="1228"/>
    </location>
</feature>
<evidence type="ECO:0000256" key="1">
    <source>
        <dbReference type="SAM" id="MobiDB-lite"/>
    </source>
</evidence>
<feature type="compositionally biased region" description="Low complexity" evidence="1">
    <location>
        <begin position="719"/>
        <end position="736"/>
    </location>
</feature>
<feature type="compositionally biased region" description="Basic and acidic residues" evidence="1">
    <location>
        <begin position="1064"/>
        <end position="1080"/>
    </location>
</feature>
<accession>A0A0N4Z3R1</accession>
<proteinExistence type="predicted"/>
<name>A0A0N4Z3R1_PARTI</name>
<feature type="compositionally biased region" description="Basic and acidic residues" evidence="1">
    <location>
        <begin position="1395"/>
        <end position="1411"/>
    </location>
</feature>
<feature type="compositionally biased region" description="Basic residues" evidence="1">
    <location>
        <begin position="295"/>
        <end position="308"/>
    </location>
</feature>
<feature type="compositionally biased region" description="Basic and acidic residues" evidence="1">
    <location>
        <begin position="597"/>
        <end position="610"/>
    </location>
</feature>
<feature type="region of interest" description="Disordered" evidence="1">
    <location>
        <begin position="654"/>
        <end position="779"/>
    </location>
</feature>
<evidence type="ECO:0000313" key="3">
    <source>
        <dbReference type="WBParaSite" id="PTRK_0000155400.1"/>
    </source>
</evidence>
<feature type="region of interest" description="Disordered" evidence="1">
    <location>
        <begin position="1532"/>
        <end position="1589"/>
    </location>
</feature>
<feature type="compositionally biased region" description="Basic residues" evidence="1">
    <location>
        <begin position="58"/>
        <end position="73"/>
    </location>
</feature>
<feature type="compositionally biased region" description="Basic residues" evidence="1">
    <location>
        <begin position="654"/>
        <end position="663"/>
    </location>
</feature>
<feature type="compositionally biased region" description="Basic residues" evidence="1">
    <location>
        <begin position="24"/>
        <end position="35"/>
    </location>
</feature>
<feature type="region of interest" description="Disordered" evidence="1">
    <location>
        <begin position="1064"/>
        <end position="1101"/>
    </location>
</feature>
<protein>
    <submittedName>
        <fullName evidence="3">Transcriptional regulator</fullName>
    </submittedName>
</protein>
<feature type="compositionally biased region" description="Basic and acidic residues" evidence="1">
    <location>
        <begin position="1472"/>
        <end position="1491"/>
    </location>
</feature>
<feature type="region of interest" description="Disordered" evidence="1">
    <location>
        <begin position="129"/>
        <end position="420"/>
    </location>
</feature>
<feature type="region of interest" description="Disordered" evidence="1">
    <location>
        <begin position="530"/>
        <end position="549"/>
    </location>
</feature>
<organism evidence="2 3">
    <name type="scientific">Parastrongyloides trichosuri</name>
    <name type="common">Possum-specific nematode worm</name>
    <dbReference type="NCBI Taxonomy" id="131310"/>
    <lineage>
        <taxon>Eukaryota</taxon>
        <taxon>Metazoa</taxon>
        <taxon>Ecdysozoa</taxon>
        <taxon>Nematoda</taxon>
        <taxon>Chromadorea</taxon>
        <taxon>Rhabditida</taxon>
        <taxon>Tylenchina</taxon>
        <taxon>Panagrolaimomorpha</taxon>
        <taxon>Strongyloidoidea</taxon>
        <taxon>Strongyloididae</taxon>
        <taxon>Parastrongyloides</taxon>
    </lineage>
</organism>
<reference evidence="3" key="1">
    <citation type="submission" date="2017-02" db="UniProtKB">
        <authorList>
            <consortium name="WormBaseParasite"/>
        </authorList>
    </citation>
    <scope>IDENTIFICATION</scope>
</reference>
<dbReference type="Proteomes" id="UP000038045">
    <property type="component" value="Unplaced"/>
</dbReference>
<feature type="region of interest" description="Disordered" evidence="1">
    <location>
        <begin position="1348"/>
        <end position="1509"/>
    </location>
</feature>
<feature type="compositionally biased region" description="Basic residues" evidence="1">
    <location>
        <begin position="1450"/>
        <end position="1461"/>
    </location>
</feature>
<feature type="compositionally biased region" description="Low complexity" evidence="1">
    <location>
        <begin position="1198"/>
        <end position="1222"/>
    </location>
</feature>
<feature type="compositionally biased region" description="Low complexity" evidence="1">
    <location>
        <begin position="766"/>
        <end position="779"/>
    </location>
</feature>
<feature type="compositionally biased region" description="Basic and acidic residues" evidence="1">
    <location>
        <begin position="1367"/>
        <end position="1379"/>
    </location>
</feature>
<feature type="region of interest" description="Disordered" evidence="1">
    <location>
        <begin position="1"/>
        <end position="105"/>
    </location>
</feature>
<feature type="compositionally biased region" description="Basic and acidic residues" evidence="1">
    <location>
        <begin position="202"/>
        <end position="241"/>
    </location>
</feature>
<keyword evidence="2" id="KW-1185">Reference proteome</keyword>
<feature type="compositionally biased region" description="Basic residues" evidence="1">
    <location>
        <begin position="1532"/>
        <end position="1545"/>
    </location>
</feature>
<feature type="compositionally biased region" description="Low complexity" evidence="1">
    <location>
        <begin position="354"/>
        <end position="369"/>
    </location>
</feature>
<feature type="compositionally biased region" description="Basic and acidic residues" evidence="1">
    <location>
        <begin position="37"/>
        <end position="53"/>
    </location>
</feature>